<organism evidence="3 4">
    <name type="scientific">Planoprotostelium fungivorum</name>
    <dbReference type="NCBI Taxonomy" id="1890364"/>
    <lineage>
        <taxon>Eukaryota</taxon>
        <taxon>Amoebozoa</taxon>
        <taxon>Evosea</taxon>
        <taxon>Variosea</taxon>
        <taxon>Cavosteliida</taxon>
        <taxon>Cavosteliaceae</taxon>
        <taxon>Planoprotostelium</taxon>
    </lineage>
</organism>
<dbReference type="PANTHER" id="PTHR46334:SF1">
    <property type="entry name" value="COSTARS FAMILY PROTEIN ABRACL"/>
    <property type="match status" value="1"/>
</dbReference>
<evidence type="ECO:0000259" key="2">
    <source>
        <dbReference type="SMART" id="SM01283"/>
    </source>
</evidence>
<reference evidence="3 4" key="1">
    <citation type="journal article" date="2018" name="Genome Biol. Evol.">
        <title>Multiple Roots of Fruiting Body Formation in Amoebozoa.</title>
        <authorList>
            <person name="Hillmann F."/>
            <person name="Forbes G."/>
            <person name="Novohradska S."/>
            <person name="Ferling I."/>
            <person name="Riege K."/>
            <person name="Groth M."/>
            <person name="Westermann M."/>
            <person name="Marz M."/>
            <person name="Spaller T."/>
            <person name="Winckler T."/>
            <person name="Schaap P."/>
            <person name="Glockner G."/>
        </authorList>
    </citation>
    <scope>NUCLEOTIDE SEQUENCE [LARGE SCALE GENOMIC DNA]</scope>
    <source>
        <strain evidence="3 4">Jena</strain>
    </source>
</reference>
<dbReference type="InterPro" id="IPR027817">
    <property type="entry name" value="Costars_dom"/>
</dbReference>
<dbReference type="EMBL" id="MDYQ01000094">
    <property type="protein sequence ID" value="PRP82870.1"/>
    <property type="molecule type" value="Genomic_DNA"/>
</dbReference>
<sequence>MNDDTVTHEISLLVTALKRMADPQPDGTYKTTFIKIFKDEVLEQQLESLVGTMKAAKKRGIIDFQGQMLLQGAHDNVEVTLKKP</sequence>
<evidence type="ECO:0000313" key="4">
    <source>
        <dbReference type="Proteomes" id="UP000241769"/>
    </source>
</evidence>
<dbReference type="AlphaFoldDB" id="A0A2P6NFZ0"/>
<comment type="similarity">
    <text evidence="1">Belongs to the costars family.</text>
</comment>
<gene>
    <name evidence="3" type="ORF">PROFUN_04733</name>
</gene>
<name>A0A2P6NFZ0_9EUKA</name>
<dbReference type="InParanoid" id="A0A2P6NFZ0"/>
<dbReference type="InterPro" id="IPR038095">
    <property type="entry name" value="Costars_sf"/>
</dbReference>
<feature type="domain" description="Costars" evidence="2">
    <location>
        <begin position="4"/>
        <end position="82"/>
    </location>
</feature>
<dbReference type="SMART" id="SM01283">
    <property type="entry name" value="Costars"/>
    <property type="match status" value="1"/>
</dbReference>
<dbReference type="Gene3D" id="1.10.10.1540">
    <property type="entry name" value="Costar domain"/>
    <property type="match status" value="1"/>
</dbReference>
<evidence type="ECO:0000313" key="3">
    <source>
        <dbReference type="EMBL" id="PRP82870.1"/>
    </source>
</evidence>
<comment type="caution">
    <text evidence="3">The sequence shown here is derived from an EMBL/GenBank/DDBJ whole genome shotgun (WGS) entry which is preliminary data.</text>
</comment>
<evidence type="ECO:0000256" key="1">
    <source>
        <dbReference type="ARBA" id="ARBA00006126"/>
    </source>
</evidence>
<dbReference type="GO" id="GO:0032970">
    <property type="term" value="P:regulation of actin filament-based process"/>
    <property type="evidence" value="ECO:0007669"/>
    <property type="project" value="TreeGrafter"/>
</dbReference>
<dbReference type="Proteomes" id="UP000241769">
    <property type="component" value="Unassembled WGS sequence"/>
</dbReference>
<proteinExistence type="inferred from homology"/>
<accession>A0A2P6NFZ0</accession>
<protein>
    <recommendedName>
        <fullName evidence="2">Costars domain-containing protein</fullName>
    </recommendedName>
</protein>
<dbReference type="OrthoDB" id="9871914at2759"/>
<keyword evidence="4" id="KW-1185">Reference proteome</keyword>
<dbReference type="Pfam" id="PF14705">
    <property type="entry name" value="Costars"/>
    <property type="match status" value="1"/>
</dbReference>
<dbReference type="PANTHER" id="PTHR46334">
    <property type="entry name" value="COSTARS FAMILY PROTEIN ABRACL"/>
    <property type="match status" value="1"/>
</dbReference>
<dbReference type="InterPro" id="IPR044302">
    <property type="entry name" value="Costars"/>
</dbReference>